<dbReference type="Proteomes" id="UP000371041">
    <property type="component" value="Chromosome"/>
</dbReference>
<evidence type="ECO:0000313" key="3">
    <source>
        <dbReference type="Proteomes" id="UP000371041"/>
    </source>
</evidence>
<dbReference type="EMBL" id="CP045929">
    <property type="protein sequence ID" value="QGK68777.1"/>
    <property type="molecule type" value="Genomic_DNA"/>
</dbReference>
<dbReference type="KEGG" id="sace:GIY23_03740"/>
<evidence type="ECO:0000256" key="1">
    <source>
        <dbReference type="SAM" id="MobiDB-lite"/>
    </source>
</evidence>
<feature type="region of interest" description="Disordered" evidence="1">
    <location>
        <begin position="1"/>
        <end position="26"/>
    </location>
</feature>
<name>A0A5Q3QDC0_9PSEU</name>
<evidence type="ECO:0008006" key="4">
    <source>
        <dbReference type="Google" id="ProtNLM"/>
    </source>
</evidence>
<reference evidence="3" key="1">
    <citation type="submission" date="2019-11" db="EMBL/GenBank/DDBJ databases">
        <title>The complete genome sequence of Saccharopolyspora sp. E2A.</title>
        <authorList>
            <person name="Zhang G."/>
        </authorList>
    </citation>
    <scope>NUCLEOTIDE SEQUENCE [LARGE SCALE GENOMIC DNA]</scope>
    <source>
        <strain evidence="3">E2A</strain>
    </source>
</reference>
<dbReference type="AlphaFoldDB" id="A0A5Q3QDC0"/>
<sequence length="95" mass="10078">MQDNATGATAPNVAYVPSRPVGSGDSEATLELRETGNGDLALLAFTSRDKLAECCGRRQSCIGVRPEQVDELRSRSGAAVVLWDPAPTSDQRDDS</sequence>
<dbReference type="InterPro" id="IPR049975">
    <property type="entry name" value="SAV_915-like_dom"/>
</dbReference>
<accession>A0A5Q3QDC0</accession>
<dbReference type="RefSeq" id="WP_154075380.1">
    <property type="nucleotide sequence ID" value="NZ_CP045929.1"/>
</dbReference>
<organism evidence="2 3">
    <name type="scientific">Allosaccharopolyspora coralli</name>
    <dbReference type="NCBI Taxonomy" id="2665642"/>
    <lineage>
        <taxon>Bacteria</taxon>
        <taxon>Bacillati</taxon>
        <taxon>Actinomycetota</taxon>
        <taxon>Actinomycetes</taxon>
        <taxon>Pseudonocardiales</taxon>
        <taxon>Pseudonocardiaceae</taxon>
        <taxon>Allosaccharopolyspora</taxon>
    </lineage>
</organism>
<proteinExistence type="predicted"/>
<dbReference type="NCBIfam" id="NF042914">
    <property type="entry name" value="SAV915_dom"/>
    <property type="match status" value="1"/>
</dbReference>
<gene>
    <name evidence="2" type="ORF">GIY23_03740</name>
</gene>
<keyword evidence="3" id="KW-1185">Reference proteome</keyword>
<evidence type="ECO:0000313" key="2">
    <source>
        <dbReference type="EMBL" id="QGK68777.1"/>
    </source>
</evidence>
<protein>
    <recommendedName>
        <fullName evidence="4">SseB protein N-terminal domain-containing protein</fullName>
    </recommendedName>
</protein>